<proteinExistence type="predicted"/>
<name>A0A1H8GIV2_9SPHN</name>
<evidence type="ECO:0000313" key="2">
    <source>
        <dbReference type="Proteomes" id="UP000199206"/>
    </source>
</evidence>
<dbReference type="STRING" id="1166340.SAMN05192583_2776"/>
<sequence length="62" mass="6950">MTEDALYYYRRAERELAMARQAVVPEASKAHYTLAGHYLDRVYGGPQGDRTLPALSLPPIQA</sequence>
<reference evidence="2" key="1">
    <citation type="submission" date="2016-10" db="EMBL/GenBank/DDBJ databases">
        <authorList>
            <person name="Varghese N."/>
            <person name="Submissions S."/>
        </authorList>
    </citation>
    <scope>NUCLEOTIDE SEQUENCE [LARGE SCALE GENOMIC DNA]</scope>
    <source>
        <strain evidence="2">S6-262</strain>
    </source>
</reference>
<evidence type="ECO:0000313" key="1">
    <source>
        <dbReference type="EMBL" id="SEN43729.1"/>
    </source>
</evidence>
<accession>A0A1H8GIV2</accession>
<protein>
    <submittedName>
        <fullName evidence="1">Uncharacterized protein</fullName>
    </submittedName>
</protein>
<dbReference type="Proteomes" id="UP000199206">
    <property type="component" value="Unassembled WGS sequence"/>
</dbReference>
<dbReference type="EMBL" id="FOCF01000007">
    <property type="protein sequence ID" value="SEN43729.1"/>
    <property type="molecule type" value="Genomic_DNA"/>
</dbReference>
<keyword evidence="2" id="KW-1185">Reference proteome</keyword>
<gene>
    <name evidence="1" type="ORF">SAMN05192583_2776</name>
</gene>
<dbReference type="OrthoDB" id="7581822at2"/>
<dbReference type="AlphaFoldDB" id="A0A1H8GIV2"/>
<dbReference type="RefSeq" id="WP_093666310.1">
    <property type="nucleotide sequence ID" value="NZ_FOCF01000007.1"/>
</dbReference>
<organism evidence="1 2">
    <name type="scientific">Sphingomonas gellani</name>
    <dbReference type="NCBI Taxonomy" id="1166340"/>
    <lineage>
        <taxon>Bacteria</taxon>
        <taxon>Pseudomonadati</taxon>
        <taxon>Pseudomonadota</taxon>
        <taxon>Alphaproteobacteria</taxon>
        <taxon>Sphingomonadales</taxon>
        <taxon>Sphingomonadaceae</taxon>
        <taxon>Sphingomonas</taxon>
    </lineage>
</organism>